<evidence type="ECO:0000313" key="3">
    <source>
        <dbReference type="Proteomes" id="UP000246145"/>
    </source>
</evidence>
<comment type="caution">
    <text evidence="2">The sequence shown here is derived from an EMBL/GenBank/DDBJ whole genome shotgun (WGS) entry which is preliminary data.</text>
</comment>
<dbReference type="InterPro" id="IPR003959">
    <property type="entry name" value="ATPase_AAA_core"/>
</dbReference>
<dbReference type="Pfam" id="PF00004">
    <property type="entry name" value="AAA"/>
    <property type="match status" value="1"/>
</dbReference>
<evidence type="ECO:0000259" key="1">
    <source>
        <dbReference type="Pfam" id="PF00004"/>
    </source>
</evidence>
<name>A0A2U1CPF4_9BURK</name>
<evidence type="ECO:0000313" key="2">
    <source>
        <dbReference type="EMBL" id="PVY67773.1"/>
    </source>
</evidence>
<gene>
    <name evidence="2" type="ORF">C7440_0156</name>
</gene>
<sequence>MKKQNIFTSGTDSLIPQGDAARQAIDSLRGYVYQVTAAALAWLDVEATSKIFLEVAEDYAVVAADAIRAVQVKDTQASGNVTLNTESVRDAIASFVTLTALNHDADVHLRYFTTSEIGTEKARQDRPGGAPGLMYWRSVAKGADATPLREILDSDKFSDPVREFVRFRGDDELRRDLFRKIHWDCGKPDLTSLRKEFQDRLVVVGRDTFGIPAPHALRISSLLIHHVLEKSIGSSAVDRVLTRADLISVIDHASRVSVPIAMLGTLANTSSGLLAQMVDGADAGLPVTVGLPVWLADGSDLPTAKRAVQRPEVEKAIEDRLRTCGACFVAGASGVGKSSVSRAVAERVGKNYFIVDFRDAGAEETRGRLDTLLSRLGGIRAQVIILDDLNQFNDPGLASLAGRVFEALGRRDIAVIATSYAIPTPKALSSVGQDPGSTIDCPYFSEEESASLVGLHGGDPNLWGKLAHVSGAFGHPQLVHAFIAGVAARGWPRSEIPAIINAGLSTGDITAEREAARRSLISVLPESSRNLLYRLSMAIGSFNRTAALSIAAAPPPIAQAGEALDALIGPWVETTGRDSYRVSPLAGQSGKDMLLPEEQQAIHRAIASQLMSGGSVDARDVDKIILHAMLGKNEPVLASLTFKLLTADNQVISFLAENLTLLRLFDAEKPIYSDNIYMSTALRLVQFKVFAAGKEKGPIEPYVRALLRESGQMELEAREMFQIIILGTVLGTMGVANHLENWIELLLRFHAISSGNEFSSKLLADVEAKPGTDNRSVGMLFAIGSSNLTAVAKLEHVFDQLDQLEPEQREMLLRPVGEVTSDYAVLVNSPWVTEQHNGLDALDAAERYRRMAVRTSTWGFRRITIQCRIAQAVMLDEYADDFKGALKVLDEAAAESGDDVLIDRARAKIYWRAQDHERALFILRGIAEVVGKDNNVERAFALREAAISAANCDDWAQAEEWFLESKISASAAELPDMQAMSVGLGADAAVAAFKAGQTERCLRGLADALVALGGIKPEASLKCVHCHHLVRHTILWLQSQLEGREVMLGNEPLSMRPGICSNPEPAKEIAERPLGSLDIAWYMLAESELMSRTNVGILDGLSASLNEGSIPMLEMSLRSRRLGIEIEDRNPVGFTHHLLGHVEGMAYLSNHAQELRRQSNLLNPARAAIPVLAPGGVQPAFVPFINDAVYAYAISCACRQTPESLLELTVALDAHFGQGVIGVEVFSRTSSGGDRSAIASFEDALIDSVSTFRHGVHATPLEYCVAGLRFLQQAQRSSFRASLVPIIAAWQRNAWERIVVSEKFQLYQPYRTVPAIEISLSSELNNERFLCSLILAGADATKVVIPHNVRTRFEEMIG</sequence>
<dbReference type="InterPro" id="IPR011990">
    <property type="entry name" value="TPR-like_helical_dom_sf"/>
</dbReference>
<dbReference type="GO" id="GO:0005524">
    <property type="term" value="F:ATP binding"/>
    <property type="evidence" value="ECO:0007669"/>
    <property type="project" value="InterPro"/>
</dbReference>
<dbReference type="OrthoDB" id="9042330at2"/>
<keyword evidence="3" id="KW-1185">Reference proteome</keyword>
<feature type="domain" description="ATPase AAA-type core" evidence="1">
    <location>
        <begin position="329"/>
        <end position="393"/>
    </location>
</feature>
<dbReference type="SUPFAM" id="SSF52540">
    <property type="entry name" value="P-loop containing nucleoside triphosphate hydrolases"/>
    <property type="match status" value="1"/>
</dbReference>
<dbReference type="GO" id="GO:0016887">
    <property type="term" value="F:ATP hydrolysis activity"/>
    <property type="evidence" value="ECO:0007669"/>
    <property type="project" value="InterPro"/>
</dbReference>
<dbReference type="Gene3D" id="3.40.50.300">
    <property type="entry name" value="P-loop containing nucleotide triphosphate hydrolases"/>
    <property type="match status" value="1"/>
</dbReference>
<dbReference type="Proteomes" id="UP000246145">
    <property type="component" value="Unassembled WGS sequence"/>
</dbReference>
<accession>A0A2U1CPF4</accession>
<dbReference type="InterPro" id="IPR027417">
    <property type="entry name" value="P-loop_NTPase"/>
</dbReference>
<organism evidence="2 3">
    <name type="scientific">Pusillimonas noertemannii</name>
    <dbReference type="NCBI Taxonomy" id="305977"/>
    <lineage>
        <taxon>Bacteria</taxon>
        <taxon>Pseudomonadati</taxon>
        <taxon>Pseudomonadota</taxon>
        <taxon>Betaproteobacteria</taxon>
        <taxon>Burkholderiales</taxon>
        <taxon>Alcaligenaceae</taxon>
        <taxon>Pusillimonas</taxon>
    </lineage>
</organism>
<dbReference type="Gene3D" id="1.25.40.10">
    <property type="entry name" value="Tetratricopeptide repeat domain"/>
    <property type="match status" value="1"/>
</dbReference>
<dbReference type="EMBL" id="QEKO01000001">
    <property type="protein sequence ID" value="PVY67773.1"/>
    <property type="molecule type" value="Genomic_DNA"/>
</dbReference>
<reference evidence="2 3" key="1">
    <citation type="submission" date="2018-04" db="EMBL/GenBank/DDBJ databases">
        <title>Genomic Encyclopedia of Type Strains, Phase IV (KMG-IV): sequencing the most valuable type-strain genomes for metagenomic binning, comparative biology and taxonomic classification.</title>
        <authorList>
            <person name="Goeker M."/>
        </authorList>
    </citation>
    <scope>NUCLEOTIDE SEQUENCE [LARGE SCALE GENOMIC DNA]</scope>
    <source>
        <strain evidence="2 3">DSM 10065</strain>
    </source>
</reference>
<protein>
    <recommendedName>
        <fullName evidence="1">ATPase AAA-type core domain-containing protein</fullName>
    </recommendedName>
</protein>
<proteinExistence type="predicted"/>
<dbReference type="RefSeq" id="WP_116517084.1">
    <property type="nucleotide sequence ID" value="NZ_JACCEX010000001.1"/>
</dbReference>